<dbReference type="InterPro" id="IPR012674">
    <property type="entry name" value="Calycin"/>
</dbReference>
<dbReference type="Proteomes" id="UP001139179">
    <property type="component" value="Unassembled WGS sequence"/>
</dbReference>
<dbReference type="InterPro" id="IPR015231">
    <property type="entry name" value="DUF1934"/>
</dbReference>
<comment type="caution">
    <text evidence="1">The sequence shown here is derived from an EMBL/GenBank/DDBJ whole genome shotgun (WGS) entry which is preliminary data.</text>
</comment>
<accession>A0A9X2DNK5</accession>
<dbReference type="SUPFAM" id="SSF50814">
    <property type="entry name" value="Lipocalins"/>
    <property type="match status" value="1"/>
</dbReference>
<organism evidence="1 2">
    <name type="scientific">Halalkalibacter oceani</name>
    <dbReference type="NCBI Taxonomy" id="1653776"/>
    <lineage>
        <taxon>Bacteria</taxon>
        <taxon>Bacillati</taxon>
        <taxon>Bacillota</taxon>
        <taxon>Bacilli</taxon>
        <taxon>Bacillales</taxon>
        <taxon>Bacillaceae</taxon>
        <taxon>Halalkalibacter</taxon>
    </lineage>
</organism>
<evidence type="ECO:0000313" key="2">
    <source>
        <dbReference type="Proteomes" id="UP001139179"/>
    </source>
</evidence>
<name>A0A9X2DNK5_9BACI</name>
<reference evidence="1" key="1">
    <citation type="submission" date="2022-05" db="EMBL/GenBank/DDBJ databases">
        <title>Comparative Genomics of Spacecraft Associated Microbes.</title>
        <authorList>
            <person name="Tran M.T."/>
            <person name="Wright A."/>
            <person name="Seuylemezian A."/>
            <person name="Eisen J."/>
            <person name="Coil D."/>
        </authorList>
    </citation>
    <scope>NUCLEOTIDE SEQUENCE</scope>
    <source>
        <strain evidence="1">214.1.1</strain>
    </source>
</reference>
<proteinExistence type="predicted"/>
<evidence type="ECO:0000313" key="1">
    <source>
        <dbReference type="EMBL" id="MCM3714221.1"/>
    </source>
</evidence>
<dbReference type="EMBL" id="JAMBOL010000006">
    <property type="protein sequence ID" value="MCM3714221.1"/>
    <property type="molecule type" value="Genomic_DNA"/>
</dbReference>
<dbReference type="Pfam" id="PF09148">
    <property type="entry name" value="DUF1934"/>
    <property type="match status" value="1"/>
</dbReference>
<keyword evidence="2" id="KW-1185">Reference proteome</keyword>
<gene>
    <name evidence="1" type="ORF">M3202_08995</name>
</gene>
<protein>
    <submittedName>
        <fullName evidence="1">DUF1934 family protein</fullName>
    </submittedName>
</protein>
<sequence>MKKAIQRSIKMRFQTRIDHQDHTDAYEFTTRGELFHKGKHDYLRFEEVLNNETIQTTMKWNGRELILIRQGVILMRQTFIAGETTVGRYVTPEASWETTAATEKVFVQWPAGKVKGRIDLTYQFELQGQATGKHTVRLTLEEDTSR</sequence>
<dbReference type="RefSeq" id="WP_251223015.1">
    <property type="nucleotide sequence ID" value="NZ_JAMBOL010000006.1"/>
</dbReference>
<dbReference type="Gene3D" id="2.40.128.20">
    <property type="match status" value="1"/>
</dbReference>
<dbReference type="AlphaFoldDB" id="A0A9X2DNK5"/>